<keyword evidence="6" id="KW-1185">Reference proteome</keyword>
<evidence type="ECO:0000313" key="5">
    <source>
        <dbReference type="EMBL" id="RFU26725.1"/>
    </source>
</evidence>
<feature type="compositionally biased region" description="Polar residues" evidence="2">
    <location>
        <begin position="140"/>
        <end position="162"/>
    </location>
</feature>
<dbReference type="GO" id="GO:0031491">
    <property type="term" value="F:nucleosome binding"/>
    <property type="evidence" value="ECO:0007669"/>
    <property type="project" value="TreeGrafter"/>
</dbReference>
<gene>
    <name evidence="5" type="ORF">B7463_g9612</name>
</gene>
<dbReference type="Gene3D" id="3.40.50.720">
    <property type="entry name" value="NAD(P)-binding Rossmann-like Domain"/>
    <property type="match status" value="1"/>
</dbReference>
<dbReference type="Proteomes" id="UP000258309">
    <property type="component" value="Unassembled WGS sequence"/>
</dbReference>
<dbReference type="EMBL" id="NCSJ02000246">
    <property type="protein sequence ID" value="RFU26725.1"/>
    <property type="molecule type" value="Genomic_DNA"/>
</dbReference>
<dbReference type="InterPro" id="IPR036291">
    <property type="entry name" value="NAD(P)-bd_dom_sf"/>
</dbReference>
<dbReference type="SUPFAM" id="SSF48179">
    <property type="entry name" value="6-phosphogluconate dehydrogenase C-terminal domain-like"/>
    <property type="match status" value="1"/>
</dbReference>
<feature type="domain" description="6-phosphogluconate dehydrogenase NADP-binding" evidence="3">
    <location>
        <begin position="8"/>
        <end position="143"/>
    </location>
</feature>
<organism evidence="5 6">
    <name type="scientific">Scytalidium lignicola</name>
    <name type="common">Hyphomycete</name>
    <dbReference type="NCBI Taxonomy" id="5539"/>
    <lineage>
        <taxon>Eukaryota</taxon>
        <taxon>Fungi</taxon>
        <taxon>Dikarya</taxon>
        <taxon>Ascomycota</taxon>
        <taxon>Pezizomycotina</taxon>
        <taxon>Leotiomycetes</taxon>
        <taxon>Leotiomycetes incertae sedis</taxon>
        <taxon>Scytalidium</taxon>
    </lineage>
</organism>
<protein>
    <recommendedName>
        <fullName evidence="7">Phosphogluconate dehydrogenase NAD-binding putative C-terminal domain-containing protein</fullName>
    </recommendedName>
</protein>
<dbReference type="PANTHER" id="PTHR43580:SF2">
    <property type="entry name" value="CYTOKINE-LIKE NUCLEAR FACTOR N-PAC"/>
    <property type="match status" value="1"/>
</dbReference>
<dbReference type="STRING" id="5539.A0A3E2H006"/>
<evidence type="ECO:0000256" key="2">
    <source>
        <dbReference type="SAM" id="MobiDB-lite"/>
    </source>
</evidence>
<name>A0A3E2H006_SCYLI</name>
<dbReference type="InterPro" id="IPR051265">
    <property type="entry name" value="HIBADH-related_NP60_sf"/>
</dbReference>
<dbReference type="Pfam" id="PF03446">
    <property type="entry name" value="NAD_binding_2"/>
    <property type="match status" value="1"/>
</dbReference>
<dbReference type="GO" id="GO:0003677">
    <property type="term" value="F:DNA binding"/>
    <property type="evidence" value="ECO:0007669"/>
    <property type="project" value="TreeGrafter"/>
</dbReference>
<comment type="similarity">
    <text evidence="1">Belongs to the HIBADH-related family. NP60 subfamily.</text>
</comment>
<comment type="caution">
    <text evidence="5">The sequence shown here is derived from an EMBL/GenBank/DDBJ whole genome shotgun (WGS) entry which is preliminary data.</text>
</comment>
<feature type="domain" description="Phosphogluconate dehydrogenase NAD-binding putative C-terminal" evidence="4">
    <location>
        <begin position="227"/>
        <end position="301"/>
    </location>
</feature>
<sequence length="341" mass="36615">MSSPLATVGILSIGEMGMGIAKLLIAYNYRVVTNIEGRSEDTHARVKQSNIEALPTDISLVSESDYILSIVPPRDALATAKRITTAFASQPTPKKTPFYYLDLNAVSPRTTREIAALFKSTAPAIKFIDGGIIGGAPAPKNSTTAPSTTVSHHPDPSTTSHAWNRPSIPLSGPDSLFDAPLSGAQLAETLNARHVSGEIGAASGLKCCFASTTKGFTALCIQAFTTAQRMGVLEELKEEIQTRMPSVLPRAVNGMTGMPPKAYRWVREMEEIGVTFAEEGGFTGGKDGEGIFGQVAEVYRVVADETVLGEEKTERRKRGLTLDDVTVAMSEGLDRKRRKKD</sequence>
<evidence type="ECO:0000259" key="3">
    <source>
        <dbReference type="Pfam" id="PF03446"/>
    </source>
</evidence>
<dbReference type="Pfam" id="PF09130">
    <property type="entry name" value="DUF1932"/>
    <property type="match status" value="1"/>
</dbReference>
<dbReference type="AlphaFoldDB" id="A0A3E2H006"/>
<evidence type="ECO:0000259" key="4">
    <source>
        <dbReference type="Pfam" id="PF09130"/>
    </source>
</evidence>
<feature type="region of interest" description="Disordered" evidence="2">
    <location>
        <begin position="138"/>
        <end position="166"/>
    </location>
</feature>
<dbReference type="GO" id="GO:0140673">
    <property type="term" value="P:transcription elongation-coupled chromatin remodeling"/>
    <property type="evidence" value="ECO:0007669"/>
    <property type="project" value="TreeGrafter"/>
</dbReference>
<dbReference type="GO" id="GO:0000785">
    <property type="term" value="C:chromatin"/>
    <property type="evidence" value="ECO:0007669"/>
    <property type="project" value="TreeGrafter"/>
</dbReference>
<evidence type="ECO:0008006" key="7">
    <source>
        <dbReference type="Google" id="ProtNLM"/>
    </source>
</evidence>
<dbReference type="OMA" id="YAGINKG"/>
<dbReference type="OrthoDB" id="9988102at2759"/>
<dbReference type="SUPFAM" id="SSF51735">
    <property type="entry name" value="NAD(P)-binding Rossmann-fold domains"/>
    <property type="match status" value="1"/>
</dbReference>
<dbReference type="GO" id="GO:0050661">
    <property type="term" value="F:NADP binding"/>
    <property type="evidence" value="ECO:0007669"/>
    <property type="project" value="InterPro"/>
</dbReference>
<feature type="non-terminal residue" evidence="5">
    <location>
        <position position="1"/>
    </location>
</feature>
<feature type="non-terminal residue" evidence="5">
    <location>
        <position position="341"/>
    </location>
</feature>
<dbReference type="InterPro" id="IPR015814">
    <property type="entry name" value="Pgluconate_DH_NAD-bd_C"/>
</dbReference>
<evidence type="ECO:0000313" key="6">
    <source>
        <dbReference type="Proteomes" id="UP000258309"/>
    </source>
</evidence>
<dbReference type="PANTHER" id="PTHR43580">
    <property type="entry name" value="OXIDOREDUCTASE GLYR1-RELATED"/>
    <property type="match status" value="1"/>
</dbReference>
<dbReference type="InterPro" id="IPR006115">
    <property type="entry name" value="6PGDH_NADP-bd"/>
</dbReference>
<reference evidence="5 6" key="1">
    <citation type="submission" date="2018-05" db="EMBL/GenBank/DDBJ databases">
        <title>Draft genome sequence of Scytalidium lignicola DSM 105466, a ubiquitous saprotrophic fungus.</title>
        <authorList>
            <person name="Buettner E."/>
            <person name="Gebauer A.M."/>
            <person name="Hofrichter M."/>
            <person name="Liers C."/>
            <person name="Kellner H."/>
        </authorList>
    </citation>
    <scope>NUCLEOTIDE SEQUENCE [LARGE SCALE GENOMIC DNA]</scope>
    <source>
        <strain evidence="5 6">DSM 105466</strain>
    </source>
</reference>
<dbReference type="InterPro" id="IPR013328">
    <property type="entry name" value="6PGD_dom2"/>
</dbReference>
<evidence type="ECO:0000256" key="1">
    <source>
        <dbReference type="ARBA" id="ARBA00007598"/>
    </source>
</evidence>
<accession>A0A3E2H006</accession>
<dbReference type="Gene3D" id="1.10.1040.10">
    <property type="entry name" value="N-(1-d-carboxylethyl)-l-norvaline Dehydrogenase, domain 2"/>
    <property type="match status" value="1"/>
</dbReference>
<proteinExistence type="inferred from homology"/>
<dbReference type="InterPro" id="IPR008927">
    <property type="entry name" value="6-PGluconate_DH-like_C_sf"/>
</dbReference>